<comment type="function">
    <text evidence="1">Required for 60S pre-ribosomal subunits export to the cytoplasm.</text>
</comment>
<evidence type="ECO:0000256" key="2">
    <source>
        <dbReference type="SAM" id="Coils"/>
    </source>
</evidence>
<evidence type="ECO:0000259" key="4">
    <source>
        <dbReference type="Pfam" id="PF08158"/>
    </source>
</evidence>
<dbReference type="GO" id="GO:0005730">
    <property type="term" value="C:nucleolus"/>
    <property type="evidence" value="ECO:0007669"/>
    <property type="project" value="UniProtKB-SubCell"/>
</dbReference>
<dbReference type="PANTHER" id="PTHR12730:SF0">
    <property type="entry name" value="PROTEIN SDA1 HOMOLOG"/>
    <property type="match status" value="1"/>
</dbReference>
<protein>
    <recommendedName>
        <fullName evidence="1">Protein SDA1</fullName>
    </recommendedName>
</protein>
<feature type="non-terminal residue" evidence="5">
    <location>
        <position position="1"/>
    </location>
</feature>
<keyword evidence="1" id="KW-0813">Transport</keyword>
<proteinExistence type="inferred from homology"/>
<evidence type="ECO:0000313" key="6">
    <source>
        <dbReference type="Proteomes" id="UP000485058"/>
    </source>
</evidence>
<dbReference type="EMBL" id="BLLF01002063">
    <property type="protein sequence ID" value="GFH22547.1"/>
    <property type="molecule type" value="Genomic_DNA"/>
</dbReference>
<feature type="domain" description="SDA1 N-terminal" evidence="4">
    <location>
        <begin position="1"/>
        <end position="152"/>
    </location>
</feature>
<dbReference type="AlphaFoldDB" id="A0A699ZIH2"/>
<feature type="compositionally biased region" description="Basic residues" evidence="3">
    <location>
        <begin position="646"/>
        <end position="662"/>
    </location>
</feature>
<feature type="coiled-coil region" evidence="2">
    <location>
        <begin position="541"/>
        <end position="568"/>
    </location>
</feature>
<feature type="compositionally biased region" description="Acidic residues" evidence="3">
    <location>
        <begin position="457"/>
        <end position="487"/>
    </location>
</feature>
<feature type="region of interest" description="Disordered" evidence="3">
    <location>
        <begin position="569"/>
        <end position="662"/>
    </location>
</feature>
<evidence type="ECO:0000313" key="5">
    <source>
        <dbReference type="EMBL" id="GFH22547.1"/>
    </source>
</evidence>
<dbReference type="InterPro" id="IPR016024">
    <property type="entry name" value="ARM-type_fold"/>
</dbReference>
<feature type="domain" description="SDA1 N-terminal" evidence="4">
    <location>
        <begin position="156"/>
        <end position="327"/>
    </location>
</feature>
<dbReference type="Pfam" id="PF08158">
    <property type="entry name" value="SDA1_HEAT"/>
    <property type="match status" value="2"/>
</dbReference>
<dbReference type="PANTHER" id="PTHR12730">
    <property type="entry name" value="HSDA/SDA1-RELATED"/>
    <property type="match status" value="1"/>
</dbReference>
<dbReference type="InterPro" id="IPR012977">
    <property type="entry name" value="SDA1_N"/>
</dbReference>
<sequence length="662" mass="73414">VAGSYLRTTAQFAPGLMQLLDTHHAVLDPHLRRTLVQSLILMRNRGLLQPIQVLPLFFRLFRCQDKSLRRLLFGHIVADIKNSNKKHRNEKLNRQLQSFMYGIIADDNEAAAKKSLAVCTELWRRQVWRDARTVNVIASAAFHKSSRVMLAAGTRSSKRKKVKKLKRVMATVKKVGRREAAATHETFAALHLLHDPQAFAERLFTRLQSGNERFEARMAMLGVVSRIIGMHKLQVLNFYPFLQKYVAPHTRDITVILAALVGAAHDLVPPEVLAPVLRQLVDQFVHDRARPEMMTVGLKTVRELCLRCPLIMTEELLQDLVAYKKYKDKQVVNAARALISLYRELQPELLAKKDRGRGADLASRPRAYGEASVAERVDGAALLEEALAAGQGASDDEVHFSDSGSSDGDDDGDDAELESMSGSEAEDEPGDTYGAEKAAKKKGLCKALREKAVAEGSAEEGSSDSEDVSDMSDDEGGSESDSQEDSEGAGSDKEEGSGQRIEAERFLTAEDFERIKRLKHKRLVEAALAKHGLKSMSKAKRNRLLLAAEEEAEEAAALERRRAHLNEAKVTAGSLEGKRKRAHDKEARLASVMAGREGRDKFGSSSAAKKAKTGGLSERQKQRKKDMPLAARFSQLQRRADTAKRNYSKKNFKGHVRGGGRT</sequence>
<keyword evidence="1" id="KW-0539">Nucleus</keyword>
<gene>
    <name evidence="5" type="ORF">HaLaN_20026</name>
</gene>
<dbReference type="Proteomes" id="UP000485058">
    <property type="component" value="Unassembled WGS sequence"/>
</dbReference>
<comment type="caution">
    <text evidence="5">The sequence shown here is derived from an EMBL/GenBank/DDBJ whole genome shotgun (WGS) entry which is preliminary data.</text>
</comment>
<organism evidence="5 6">
    <name type="scientific">Haematococcus lacustris</name>
    <name type="common">Green alga</name>
    <name type="synonym">Haematococcus pluvialis</name>
    <dbReference type="NCBI Taxonomy" id="44745"/>
    <lineage>
        <taxon>Eukaryota</taxon>
        <taxon>Viridiplantae</taxon>
        <taxon>Chlorophyta</taxon>
        <taxon>core chlorophytes</taxon>
        <taxon>Chlorophyceae</taxon>
        <taxon>CS clade</taxon>
        <taxon>Chlamydomonadales</taxon>
        <taxon>Haematococcaceae</taxon>
        <taxon>Haematococcus</taxon>
    </lineage>
</organism>
<evidence type="ECO:0000256" key="3">
    <source>
        <dbReference type="SAM" id="MobiDB-lite"/>
    </source>
</evidence>
<reference evidence="5 6" key="1">
    <citation type="submission" date="2020-02" db="EMBL/GenBank/DDBJ databases">
        <title>Draft genome sequence of Haematococcus lacustris strain NIES-144.</title>
        <authorList>
            <person name="Morimoto D."/>
            <person name="Nakagawa S."/>
            <person name="Yoshida T."/>
            <person name="Sawayama S."/>
        </authorList>
    </citation>
    <scope>NUCLEOTIDE SEQUENCE [LARGE SCALE GENOMIC DNA]</scope>
    <source>
        <strain evidence="5 6">NIES-144</strain>
    </source>
</reference>
<comment type="similarity">
    <text evidence="1">Belongs to the SDA1 family.</text>
</comment>
<dbReference type="GO" id="GO:0042273">
    <property type="term" value="P:ribosomal large subunit biogenesis"/>
    <property type="evidence" value="ECO:0007669"/>
    <property type="project" value="UniProtKB-UniRule"/>
</dbReference>
<dbReference type="InterPro" id="IPR027312">
    <property type="entry name" value="Sda1"/>
</dbReference>
<keyword evidence="1" id="KW-0690">Ribosome biogenesis</keyword>
<keyword evidence="2" id="KW-0175">Coiled coil</keyword>
<evidence type="ECO:0000256" key="1">
    <source>
        <dbReference type="RuleBase" id="RU365057"/>
    </source>
</evidence>
<accession>A0A699ZIH2</accession>
<feature type="region of interest" description="Disordered" evidence="3">
    <location>
        <begin position="390"/>
        <end position="505"/>
    </location>
</feature>
<dbReference type="SUPFAM" id="SSF48371">
    <property type="entry name" value="ARM repeat"/>
    <property type="match status" value="1"/>
</dbReference>
<feature type="compositionally biased region" description="Acidic residues" evidence="3">
    <location>
        <begin position="407"/>
        <end position="417"/>
    </location>
</feature>
<dbReference type="GO" id="GO:0000055">
    <property type="term" value="P:ribosomal large subunit export from nucleus"/>
    <property type="evidence" value="ECO:0007669"/>
    <property type="project" value="UniProtKB-UniRule"/>
</dbReference>
<keyword evidence="1" id="KW-0653">Protein transport</keyword>
<feature type="compositionally biased region" description="Basic and acidic residues" evidence="3">
    <location>
        <begin position="490"/>
        <end position="505"/>
    </location>
</feature>
<keyword evidence="6" id="KW-1185">Reference proteome</keyword>
<comment type="subcellular location">
    <subcellularLocation>
        <location evidence="1">Nucleus</location>
        <location evidence="1">Nucleolus</location>
    </subcellularLocation>
</comment>
<dbReference type="GO" id="GO:0015031">
    <property type="term" value="P:protein transport"/>
    <property type="evidence" value="ECO:0007669"/>
    <property type="project" value="UniProtKB-KW"/>
</dbReference>
<name>A0A699ZIH2_HAELA</name>